<evidence type="ECO:0000256" key="2">
    <source>
        <dbReference type="SAM" id="SignalP"/>
    </source>
</evidence>
<dbReference type="Gene3D" id="1.10.101.10">
    <property type="entry name" value="PGBD-like superfamily/PGBD"/>
    <property type="match status" value="1"/>
</dbReference>
<dbReference type="AlphaFoldDB" id="A0A3N1GUI3"/>
<accession>A0A3N1GUI3</accession>
<evidence type="ECO:0000313" key="4">
    <source>
        <dbReference type="EMBL" id="ROP33925.1"/>
    </source>
</evidence>
<feature type="signal peptide" evidence="2">
    <location>
        <begin position="1"/>
        <end position="24"/>
    </location>
</feature>
<keyword evidence="2" id="KW-0732">Signal</keyword>
<evidence type="ECO:0000259" key="3">
    <source>
        <dbReference type="Pfam" id="PF01471"/>
    </source>
</evidence>
<dbReference type="RefSeq" id="WP_170208301.1">
    <property type="nucleotide sequence ID" value="NZ_RJKL01000001.1"/>
</dbReference>
<dbReference type="EMBL" id="RJKL01000001">
    <property type="protein sequence ID" value="ROP33925.1"/>
    <property type="molecule type" value="Genomic_DNA"/>
</dbReference>
<feature type="chain" id="PRO_5018333459" evidence="2">
    <location>
        <begin position="25"/>
        <end position="194"/>
    </location>
</feature>
<feature type="region of interest" description="Disordered" evidence="1">
    <location>
        <begin position="22"/>
        <end position="60"/>
    </location>
</feature>
<dbReference type="Proteomes" id="UP000271683">
    <property type="component" value="Unassembled WGS sequence"/>
</dbReference>
<dbReference type="SUPFAM" id="SSF47090">
    <property type="entry name" value="PGBD-like"/>
    <property type="match status" value="1"/>
</dbReference>
<protein>
    <submittedName>
        <fullName evidence="4">Putative peptidoglycan binding protein</fullName>
    </submittedName>
</protein>
<dbReference type="Pfam" id="PF01471">
    <property type="entry name" value="PG_binding_1"/>
    <property type="match status" value="1"/>
</dbReference>
<evidence type="ECO:0000256" key="1">
    <source>
        <dbReference type="SAM" id="MobiDB-lite"/>
    </source>
</evidence>
<gene>
    <name evidence="4" type="ORF">EDD30_6985</name>
</gene>
<dbReference type="InterPro" id="IPR036366">
    <property type="entry name" value="PGBDSf"/>
</dbReference>
<name>A0A3N1GUI3_9ACTN</name>
<organism evidence="4 5">
    <name type="scientific">Couchioplanes caeruleus</name>
    <dbReference type="NCBI Taxonomy" id="56438"/>
    <lineage>
        <taxon>Bacteria</taxon>
        <taxon>Bacillati</taxon>
        <taxon>Actinomycetota</taxon>
        <taxon>Actinomycetes</taxon>
        <taxon>Micromonosporales</taxon>
        <taxon>Micromonosporaceae</taxon>
        <taxon>Couchioplanes</taxon>
    </lineage>
</organism>
<sequence length="194" mass="21158">MQRILTASAAAVVMALAVGGPATAGPKPAPPPASAPALTTGADALRNPSRGYVDGVDDQRDDWGDEATLSHHGAYWRSNYAALWQTILWADGHMNQADIDCEFGPQTEANTRAWQATYGLPQTGKADTASRTFADDFIVPDPLGPEYFRYLGTGGRYIQFHRYGGGVSNPYRYDVNFFGEWRGSWYNSVSLSRC</sequence>
<reference evidence="4 5" key="1">
    <citation type="submission" date="2018-11" db="EMBL/GenBank/DDBJ databases">
        <title>Sequencing the genomes of 1000 actinobacteria strains.</title>
        <authorList>
            <person name="Klenk H.-P."/>
        </authorList>
    </citation>
    <scope>NUCLEOTIDE SEQUENCE [LARGE SCALE GENOMIC DNA]</scope>
    <source>
        <strain evidence="4 5">DSM 43634</strain>
    </source>
</reference>
<dbReference type="InterPro" id="IPR002477">
    <property type="entry name" value="Peptidoglycan-bd-like"/>
</dbReference>
<comment type="caution">
    <text evidence="4">The sequence shown here is derived from an EMBL/GenBank/DDBJ whole genome shotgun (WGS) entry which is preliminary data.</text>
</comment>
<proteinExistence type="predicted"/>
<feature type="domain" description="Peptidoglycan binding-like" evidence="3">
    <location>
        <begin position="85"/>
        <end position="129"/>
    </location>
</feature>
<evidence type="ECO:0000313" key="5">
    <source>
        <dbReference type="Proteomes" id="UP000271683"/>
    </source>
</evidence>
<dbReference type="InterPro" id="IPR036365">
    <property type="entry name" value="PGBD-like_sf"/>
</dbReference>